<dbReference type="RefSeq" id="WP_150062249.1">
    <property type="nucleotide sequence ID" value="NZ_JACHII010000002.1"/>
</dbReference>
<comment type="caution">
    <text evidence="8">The sequence shown here is derived from an EMBL/GenBank/DDBJ whole genome shotgun (WGS) entry which is preliminary data.</text>
</comment>
<evidence type="ECO:0000256" key="2">
    <source>
        <dbReference type="ARBA" id="ARBA00006706"/>
    </source>
</evidence>
<dbReference type="SUPFAM" id="SSF48576">
    <property type="entry name" value="Terpenoid synthases"/>
    <property type="match status" value="1"/>
</dbReference>
<dbReference type="PROSITE" id="PS00444">
    <property type="entry name" value="POLYPRENYL_SYNTHASE_2"/>
    <property type="match status" value="1"/>
</dbReference>
<dbReference type="Pfam" id="PF00348">
    <property type="entry name" value="polyprenyl_synt"/>
    <property type="match status" value="1"/>
</dbReference>
<name>A0A5M6ID43_9PROT</name>
<dbReference type="GO" id="GO:0016114">
    <property type="term" value="P:terpenoid biosynthetic process"/>
    <property type="evidence" value="ECO:0007669"/>
    <property type="project" value="UniProtKB-ARBA"/>
</dbReference>
<evidence type="ECO:0000256" key="6">
    <source>
        <dbReference type="ARBA" id="ARBA00023229"/>
    </source>
</evidence>
<protein>
    <submittedName>
        <fullName evidence="8">Polyprenyl synthetase family protein</fullName>
    </submittedName>
</protein>
<evidence type="ECO:0000256" key="1">
    <source>
        <dbReference type="ARBA" id="ARBA00001946"/>
    </source>
</evidence>
<organism evidence="8 9">
    <name type="scientific">Roseospira marina</name>
    <dbReference type="NCBI Taxonomy" id="140057"/>
    <lineage>
        <taxon>Bacteria</taxon>
        <taxon>Pseudomonadati</taxon>
        <taxon>Pseudomonadota</taxon>
        <taxon>Alphaproteobacteria</taxon>
        <taxon>Rhodospirillales</taxon>
        <taxon>Rhodospirillaceae</taxon>
        <taxon>Roseospira</taxon>
    </lineage>
</organism>
<dbReference type="GO" id="GO:0004659">
    <property type="term" value="F:prenyltransferase activity"/>
    <property type="evidence" value="ECO:0007669"/>
    <property type="project" value="InterPro"/>
</dbReference>
<dbReference type="Gene3D" id="1.10.600.10">
    <property type="entry name" value="Farnesyl Diphosphate Synthase"/>
    <property type="match status" value="1"/>
</dbReference>
<proteinExistence type="inferred from homology"/>
<accession>A0A5M6ID43</accession>
<evidence type="ECO:0000313" key="8">
    <source>
        <dbReference type="EMBL" id="KAA5605538.1"/>
    </source>
</evidence>
<dbReference type="PANTHER" id="PTHR43281">
    <property type="entry name" value="FARNESYL DIPHOSPHATE SYNTHASE"/>
    <property type="match status" value="1"/>
</dbReference>
<sequence>MGAMDRIESALETALARGESPSGPPLLMQALRHAVFPGGQRIRPKLCLSVAMACGDDMPTAADSAAAAIELLHCASLVHDDLPTFDNADTRRGKPTIHKAFNEPLAVLAGDAMIVMAFQVLAKGVVGAPERLVRLIEIYSEAVGSPNGICAGQAWESEPTIDLVEYQRAKTGALFAAATEAGAAAAGYDNAQWRVLGEALGEGYQIADDLRDIAADPEKLGKPVGQDAANGRPNAVAELGVEGAVARLKRLITAAVDSIPECPGRDPLRAAILEETGRFLPKNLARQAA</sequence>
<dbReference type="OrthoDB" id="9805316at2"/>
<evidence type="ECO:0000256" key="7">
    <source>
        <dbReference type="RuleBase" id="RU004466"/>
    </source>
</evidence>
<keyword evidence="5" id="KW-0460">Magnesium</keyword>
<keyword evidence="3 7" id="KW-0808">Transferase</keyword>
<evidence type="ECO:0000313" key="9">
    <source>
        <dbReference type="Proteomes" id="UP000324065"/>
    </source>
</evidence>
<evidence type="ECO:0000256" key="4">
    <source>
        <dbReference type="ARBA" id="ARBA00022723"/>
    </source>
</evidence>
<dbReference type="SFLD" id="SFLDS00005">
    <property type="entry name" value="Isoprenoid_Synthase_Type_I"/>
    <property type="match status" value="1"/>
</dbReference>
<dbReference type="GO" id="GO:0046872">
    <property type="term" value="F:metal ion binding"/>
    <property type="evidence" value="ECO:0007669"/>
    <property type="project" value="UniProtKB-KW"/>
</dbReference>
<keyword evidence="4" id="KW-0479">Metal-binding</keyword>
<evidence type="ECO:0000256" key="5">
    <source>
        <dbReference type="ARBA" id="ARBA00022842"/>
    </source>
</evidence>
<comment type="similarity">
    <text evidence="2 7">Belongs to the FPP/GGPP synthase family.</text>
</comment>
<dbReference type="PROSITE" id="PS00723">
    <property type="entry name" value="POLYPRENYL_SYNTHASE_1"/>
    <property type="match status" value="1"/>
</dbReference>
<dbReference type="InterPro" id="IPR008949">
    <property type="entry name" value="Isoprenoid_synthase_dom_sf"/>
</dbReference>
<dbReference type="InterPro" id="IPR000092">
    <property type="entry name" value="Polyprenyl_synt"/>
</dbReference>
<dbReference type="CDD" id="cd00685">
    <property type="entry name" value="Trans_IPPS_HT"/>
    <property type="match status" value="1"/>
</dbReference>
<evidence type="ECO:0000256" key="3">
    <source>
        <dbReference type="ARBA" id="ARBA00022679"/>
    </source>
</evidence>
<dbReference type="AlphaFoldDB" id="A0A5M6ID43"/>
<dbReference type="PANTHER" id="PTHR43281:SF1">
    <property type="entry name" value="FARNESYL DIPHOSPHATE SYNTHASE"/>
    <property type="match status" value="1"/>
</dbReference>
<comment type="cofactor">
    <cofactor evidence="1">
        <name>Mg(2+)</name>
        <dbReference type="ChEBI" id="CHEBI:18420"/>
    </cofactor>
</comment>
<dbReference type="InterPro" id="IPR033749">
    <property type="entry name" value="Polyprenyl_synt_CS"/>
</dbReference>
<keyword evidence="9" id="KW-1185">Reference proteome</keyword>
<keyword evidence="6" id="KW-0414">Isoprene biosynthesis</keyword>
<gene>
    <name evidence="8" type="ORF">F1188_09860</name>
</gene>
<dbReference type="EMBL" id="VWPJ01000008">
    <property type="protein sequence ID" value="KAA5605538.1"/>
    <property type="molecule type" value="Genomic_DNA"/>
</dbReference>
<dbReference type="FunFam" id="1.10.600.10:FF:000001">
    <property type="entry name" value="Geranylgeranyl diphosphate synthase"/>
    <property type="match status" value="1"/>
</dbReference>
<dbReference type="Proteomes" id="UP000324065">
    <property type="component" value="Unassembled WGS sequence"/>
</dbReference>
<reference evidence="8 9" key="1">
    <citation type="submission" date="2019-09" db="EMBL/GenBank/DDBJ databases">
        <title>Genome sequence of Roseospira marina, one of the more divergent members of the non-sulfur purple photosynthetic bacterial family, the Rhodospirillaceae.</title>
        <authorList>
            <person name="Meyer T."/>
            <person name="Kyndt J."/>
        </authorList>
    </citation>
    <scope>NUCLEOTIDE SEQUENCE [LARGE SCALE GENOMIC DNA]</scope>
    <source>
        <strain evidence="8 9">DSM 15113</strain>
    </source>
</reference>